<reference evidence="1" key="1">
    <citation type="submission" date="2023-06" db="EMBL/GenBank/DDBJ databases">
        <title>Black Yeasts Isolated from many extreme environments.</title>
        <authorList>
            <person name="Coleine C."/>
            <person name="Stajich J.E."/>
            <person name="Selbmann L."/>
        </authorList>
    </citation>
    <scope>NUCLEOTIDE SEQUENCE</scope>
    <source>
        <strain evidence="1">CCFEE 5200</strain>
    </source>
</reference>
<comment type="caution">
    <text evidence="1">The sequence shown here is derived from an EMBL/GenBank/DDBJ whole genome shotgun (WGS) entry which is preliminary data.</text>
</comment>
<organism evidence="1 2">
    <name type="scientific">Friedmanniomyces endolithicus</name>
    <dbReference type="NCBI Taxonomy" id="329885"/>
    <lineage>
        <taxon>Eukaryota</taxon>
        <taxon>Fungi</taxon>
        <taxon>Dikarya</taxon>
        <taxon>Ascomycota</taxon>
        <taxon>Pezizomycotina</taxon>
        <taxon>Dothideomycetes</taxon>
        <taxon>Dothideomycetidae</taxon>
        <taxon>Mycosphaerellales</taxon>
        <taxon>Teratosphaeriaceae</taxon>
        <taxon>Friedmanniomyces</taxon>
    </lineage>
</organism>
<accession>A0AAN6GXU3</accession>
<keyword evidence="2" id="KW-1185">Reference proteome</keyword>
<dbReference type="Proteomes" id="UP001175353">
    <property type="component" value="Unassembled WGS sequence"/>
</dbReference>
<name>A0AAN6GXU3_9PEZI</name>
<dbReference type="EMBL" id="JAUJLE010001207">
    <property type="protein sequence ID" value="KAK0949364.1"/>
    <property type="molecule type" value="Genomic_DNA"/>
</dbReference>
<proteinExistence type="predicted"/>
<feature type="non-terminal residue" evidence="1">
    <location>
        <position position="1"/>
    </location>
</feature>
<gene>
    <name evidence="1" type="ORF">LTR91_026519</name>
</gene>
<dbReference type="AlphaFoldDB" id="A0AAN6GXU3"/>
<protein>
    <submittedName>
        <fullName evidence="1">Uncharacterized protein</fullName>
    </submittedName>
</protein>
<evidence type="ECO:0000313" key="1">
    <source>
        <dbReference type="EMBL" id="KAK0949364.1"/>
    </source>
</evidence>
<sequence length="140" mass="14865">QYQAQSFPDSHIPNNTVAPWLDDLYIFGAASPQQGILYQVNSAGNGVTFEYYVGRYQGAAGQVYHFTVDYSMLRPGVFVYTYYATGGGGDDGVHAAVGMQGMTSTGQESGTTYSAFSNDITPGLVVTCNSILGTCVTTTP</sequence>
<evidence type="ECO:0000313" key="2">
    <source>
        <dbReference type="Proteomes" id="UP001175353"/>
    </source>
</evidence>